<gene>
    <name evidence="1" type="ORF">DCW74_02230</name>
</gene>
<evidence type="ECO:0000313" key="1">
    <source>
        <dbReference type="EMBL" id="HAW74534.1"/>
    </source>
</evidence>
<comment type="caution">
    <text evidence="1">The sequence shown here is derived from an EMBL/GenBank/DDBJ whole genome shotgun (WGS) entry which is preliminary data.</text>
</comment>
<reference evidence="1 2" key="1">
    <citation type="journal article" date="2018" name="Nat. Biotechnol.">
        <title>A standardized bacterial taxonomy based on genome phylogeny substantially revises the tree of life.</title>
        <authorList>
            <person name="Parks D.H."/>
            <person name="Chuvochina M."/>
            <person name="Waite D.W."/>
            <person name="Rinke C."/>
            <person name="Skarshewski A."/>
            <person name="Chaumeil P.A."/>
            <person name="Hugenholtz P."/>
        </authorList>
    </citation>
    <scope>NUCLEOTIDE SEQUENCE [LARGE SCALE GENOMIC DNA]</scope>
    <source>
        <strain evidence="1">UBA11978</strain>
    </source>
</reference>
<feature type="non-terminal residue" evidence="1">
    <location>
        <position position="29"/>
    </location>
</feature>
<organism evidence="1 2">
    <name type="scientific">Alteromonas australica</name>
    <dbReference type="NCBI Taxonomy" id="589873"/>
    <lineage>
        <taxon>Bacteria</taxon>
        <taxon>Pseudomonadati</taxon>
        <taxon>Pseudomonadota</taxon>
        <taxon>Gammaproteobacteria</taxon>
        <taxon>Alteromonadales</taxon>
        <taxon>Alteromonadaceae</taxon>
        <taxon>Alteromonas/Salinimonas group</taxon>
        <taxon>Alteromonas</taxon>
    </lineage>
</organism>
<sequence>MSKEFLSFTSNDVEITDIKPVYRGFFTMN</sequence>
<name>A0A350NZR7_9ALTE</name>
<dbReference type="EMBL" id="DNAN01000078">
    <property type="protein sequence ID" value="HAW74534.1"/>
    <property type="molecule type" value="Genomic_DNA"/>
</dbReference>
<dbReference type="AlphaFoldDB" id="A0A350NZR7"/>
<protein>
    <submittedName>
        <fullName evidence="1">ADP-ribose diphosphatase</fullName>
    </submittedName>
</protein>
<dbReference type="Proteomes" id="UP000263517">
    <property type="component" value="Unassembled WGS sequence"/>
</dbReference>
<proteinExistence type="predicted"/>
<evidence type="ECO:0000313" key="2">
    <source>
        <dbReference type="Proteomes" id="UP000263517"/>
    </source>
</evidence>
<accession>A0A350NZR7</accession>